<dbReference type="InterPro" id="IPR000566">
    <property type="entry name" value="Lipocln_cytosolic_FA-bd_dom"/>
</dbReference>
<evidence type="ECO:0000256" key="11">
    <source>
        <dbReference type="PIRNR" id="PIRNR036893"/>
    </source>
</evidence>
<evidence type="ECO:0000256" key="9">
    <source>
        <dbReference type="ARBA" id="ARBA00023180"/>
    </source>
</evidence>
<dbReference type="GO" id="GO:0006869">
    <property type="term" value="P:lipid transport"/>
    <property type="evidence" value="ECO:0007669"/>
    <property type="project" value="InterPro"/>
</dbReference>
<evidence type="ECO:0000256" key="3">
    <source>
        <dbReference type="ARBA" id="ARBA00019890"/>
    </source>
</evidence>
<gene>
    <name evidence="13" type="ORF">MELIAE_LOCUS2770</name>
</gene>
<dbReference type="GO" id="GO:0007420">
    <property type="term" value="P:brain development"/>
    <property type="evidence" value="ECO:0007669"/>
    <property type="project" value="InterPro"/>
</dbReference>
<comment type="subcellular location">
    <subcellularLocation>
        <location evidence="1">Secreted</location>
    </subcellularLocation>
</comment>
<proteinExistence type="inferred from homology"/>
<keyword evidence="9" id="KW-0325">Glycoprotein</keyword>
<dbReference type="GO" id="GO:0008289">
    <property type="term" value="F:lipid binding"/>
    <property type="evidence" value="ECO:0007669"/>
    <property type="project" value="UniProtKB-KW"/>
</dbReference>
<dbReference type="GO" id="GO:0042246">
    <property type="term" value="P:tissue regeneration"/>
    <property type="evidence" value="ECO:0007669"/>
    <property type="project" value="InterPro"/>
</dbReference>
<dbReference type="GO" id="GO:0000302">
    <property type="term" value="P:response to reactive oxygen species"/>
    <property type="evidence" value="ECO:0007669"/>
    <property type="project" value="TreeGrafter"/>
</dbReference>
<feature type="chain" id="PRO_5040556941" description="Apolipoprotein D" evidence="11">
    <location>
        <begin position="22"/>
        <end position="191"/>
    </location>
</feature>
<dbReference type="Pfam" id="PF00061">
    <property type="entry name" value="Lipocalin"/>
    <property type="match status" value="1"/>
</dbReference>
<feature type="signal peptide" evidence="11">
    <location>
        <begin position="1"/>
        <end position="21"/>
    </location>
</feature>
<evidence type="ECO:0000256" key="2">
    <source>
        <dbReference type="ARBA" id="ARBA00006889"/>
    </source>
</evidence>
<dbReference type="FunFam" id="2.40.128.20:FF:000003">
    <property type="entry name" value="Apolipoprotein D"/>
    <property type="match status" value="1"/>
</dbReference>
<reference evidence="13" key="1">
    <citation type="submission" date="2021-12" db="EMBL/GenBank/DDBJ databases">
        <authorList>
            <person name="King R."/>
        </authorList>
    </citation>
    <scope>NUCLEOTIDE SEQUENCE</scope>
</reference>
<keyword evidence="10" id="KW-0873">Pyrrolidone carboxylic acid</keyword>
<dbReference type="InterPro" id="IPR002969">
    <property type="entry name" value="ApolipopD"/>
</dbReference>
<evidence type="ECO:0000313" key="13">
    <source>
        <dbReference type="EMBL" id="CAH0549700.1"/>
    </source>
</evidence>
<keyword evidence="4" id="KW-0813">Transport</keyword>
<comment type="similarity">
    <text evidence="2 11">Belongs to the calycin superfamily. Lipocalin family.</text>
</comment>
<dbReference type="PIRSF" id="PIRSF036893">
    <property type="entry name" value="Lipocalin_ApoD"/>
    <property type="match status" value="1"/>
</dbReference>
<keyword evidence="5" id="KW-0964">Secreted</keyword>
<keyword evidence="6 11" id="KW-0732">Signal</keyword>
<evidence type="ECO:0000259" key="12">
    <source>
        <dbReference type="Pfam" id="PF00061"/>
    </source>
</evidence>
<dbReference type="InterPro" id="IPR022271">
    <property type="entry name" value="Lipocalin_ApoD"/>
</dbReference>
<dbReference type="OrthoDB" id="565904at2759"/>
<dbReference type="PRINTS" id="PR01219">
    <property type="entry name" value="APOLIPOPROTD"/>
</dbReference>
<evidence type="ECO:0000313" key="14">
    <source>
        <dbReference type="Proteomes" id="UP001154078"/>
    </source>
</evidence>
<dbReference type="Proteomes" id="UP001154078">
    <property type="component" value="Chromosome 11"/>
</dbReference>
<evidence type="ECO:0000256" key="6">
    <source>
        <dbReference type="ARBA" id="ARBA00022729"/>
    </source>
</evidence>
<dbReference type="GO" id="GO:0005737">
    <property type="term" value="C:cytoplasm"/>
    <property type="evidence" value="ECO:0007669"/>
    <property type="project" value="TreeGrafter"/>
</dbReference>
<dbReference type="PANTHER" id="PTHR10612:SF34">
    <property type="entry name" value="APOLIPOPROTEIN D"/>
    <property type="match status" value="1"/>
</dbReference>
<name>A0A9P0AVA2_BRAAE</name>
<feature type="domain" description="Lipocalin/cytosolic fatty-acid binding" evidence="12">
    <location>
        <begin position="45"/>
        <end position="185"/>
    </location>
</feature>
<keyword evidence="14" id="KW-1185">Reference proteome</keyword>
<evidence type="ECO:0000256" key="8">
    <source>
        <dbReference type="ARBA" id="ARBA00023157"/>
    </source>
</evidence>
<dbReference type="GO" id="GO:0006629">
    <property type="term" value="P:lipid metabolic process"/>
    <property type="evidence" value="ECO:0007669"/>
    <property type="project" value="TreeGrafter"/>
</dbReference>
<dbReference type="EMBL" id="OV121142">
    <property type="protein sequence ID" value="CAH0549700.1"/>
    <property type="molecule type" value="Genomic_DNA"/>
</dbReference>
<dbReference type="PANTHER" id="PTHR10612">
    <property type="entry name" value="APOLIPOPROTEIN D"/>
    <property type="match status" value="1"/>
</dbReference>
<organism evidence="13 14">
    <name type="scientific">Brassicogethes aeneus</name>
    <name type="common">Rape pollen beetle</name>
    <name type="synonym">Meligethes aeneus</name>
    <dbReference type="NCBI Taxonomy" id="1431903"/>
    <lineage>
        <taxon>Eukaryota</taxon>
        <taxon>Metazoa</taxon>
        <taxon>Ecdysozoa</taxon>
        <taxon>Arthropoda</taxon>
        <taxon>Hexapoda</taxon>
        <taxon>Insecta</taxon>
        <taxon>Pterygota</taxon>
        <taxon>Neoptera</taxon>
        <taxon>Endopterygota</taxon>
        <taxon>Coleoptera</taxon>
        <taxon>Polyphaga</taxon>
        <taxon>Cucujiformia</taxon>
        <taxon>Nitidulidae</taxon>
        <taxon>Meligethinae</taxon>
        <taxon>Brassicogethes</taxon>
    </lineage>
</organism>
<evidence type="ECO:0000256" key="10">
    <source>
        <dbReference type="ARBA" id="ARBA00023283"/>
    </source>
</evidence>
<dbReference type="SUPFAM" id="SSF50814">
    <property type="entry name" value="Lipocalins"/>
    <property type="match status" value="1"/>
</dbReference>
<dbReference type="InterPro" id="IPR012674">
    <property type="entry name" value="Calycin"/>
</dbReference>
<evidence type="ECO:0000256" key="4">
    <source>
        <dbReference type="ARBA" id="ARBA00022448"/>
    </source>
</evidence>
<keyword evidence="7" id="KW-0446">Lipid-binding</keyword>
<protein>
    <recommendedName>
        <fullName evidence="3">Apolipoprotein D</fullName>
    </recommendedName>
</protein>
<dbReference type="AlphaFoldDB" id="A0A9P0AVA2"/>
<keyword evidence="8" id="KW-1015">Disulfide bond</keyword>
<evidence type="ECO:0000256" key="7">
    <source>
        <dbReference type="ARBA" id="ARBA00023121"/>
    </source>
</evidence>
<dbReference type="GO" id="GO:0005576">
    <property type="term" value="C:extracellular region"/>
    <property type="evidence" value="ECO:0007669"/>
    <property type="project" value="UniProtKB-SubCell"/>
</dbReference>
<evidence type="ECO:0000256" key="1">
    <source>
        <dbReference type="ARBA" id="ARBA00004613"/>
    </source>
</evidence>
<dbReference type="Gene3D" id="2.40.128.20">
    <property type="match status" value="1"/>
</dbReference>
<accession>A0A9P0AVA2</accession>
<evidence type="ECO:0000256" key="5">
    <source>
        <dbReference type="ARBA" id="ARBA00022525"/>
    </source>
</evidence>
<dbReference type="CDD" id="cd19437">
    <property type="entry name" value="lipocalin_apoD-like"/>
    <property type="match status" value="1"/>
</dbReference>
<sequence>MLNAMMNGVVVFLMVVVVAKAQIPFPGSCPDVQTMPDFDLNQFLGKWFESERYFAGPEVLGKCVTAEYSLGDNGTVTILNSQLNTITGTNTSIAGFGTPSKDDPAKLSIIFPSLPLKIQAPYWILDTDYTNYAVVWSCNDFLLFNTRSVWILTRSDNPTFPALESAYYALEKNGISTKYLMITDQIDCPSN</sequence>